<name>A0ACC2IEU4_9PLEO</name>
<reference evidence="1" key="1">
    <citation type="submission" date="2022-11" db="EMBL/GenBank/DDBJ databases">
        <title>Genome Sequence of Boeremia exigua.</title>
        <authorList>
            <person name="Buettner E."/>
        </authorList>
    </citation>
    <scope>NUCLEOTIDE SEQUENCE</scope>
    <source>
        <strain evidence="1">CU02</strain>
    </source>
</reference>
<sequence length="1134" mass="125637">MQLARKVKCDRNDPCGNCVDTNIQCIRTAAVGRSASKRRRGVETAATPQYVHHFGLETNFTSPQPSLRSVPPSPSITEAQNFISREITCGKPIPADRLAVLNSAMSFVTHLGQTTRHEDSIASRRTHVANILDDISAPSVELLFWMLRELRGSSIGPHVLDYFKHVSPNSLKTMGLALINRTGDAETLLLYSICVNAAAYKFINTVLADGDIGSIEDSMRNEAERYLRSVQLAMTRVYLLSPPSLLFLQSLLCSAFISQGQGDSVHCWAFISAACRTCEDLNLESQVIACSAETEDSLELYHCYVWCHILDKNYSMMLGRAHCLLSHEGLDSVFSSPLNRSLSALLSTYLLFVPVQAIFILELHPSRITNQKALLSRVEHIVADLLDRLNRVHARINELHGPSNSWGGLHMGTELTTIQFSYHSLRTSILRSKQICLPAQPYVDYDCLKSARMAMSTLRSIQEAALTLTDVRSHVAYIHWTVLYHPLTPFFVLFCNVVATSDPNDFHTLKRVTEELEDLVELSTSIAKMQTLFKSFIELCEGLVSEKRRKTSAANIGPEPQASQAQLMSLTTPNSSNYVSDATVLASMSNSSAPTHMVSVTNAAPAFDFTLTPGSTPSYIEPGWGLFDVQPTLDWLDADFSIFDGREFHHEIGVPSSSPIYSALFDLRLSRIDHVLPTFLATMEVQIDIRDGAPMYSSGDIITGQIHISCVQATSITKLTTTLIGESSSSLTGGSGLLFSRREEEIHVFLREEYSIIPTLHSLESQESRSIKLGLGCHSFDFRLRIPSFQDYPSCLSCTSNEDKTNRFSGGKLTASLTQKLPPSISNLHKGNTVSYHVDVCVTTTRNMFKSRTVKSFPITVWPLDACSAEQTNKSSSLASAVTTARATIVGPSSLPLPPHHKAEGVLRLVPAEIMIRTTFQPHFQLVKPPDTDTQHSYDRRVEMDLSVTKLNDHSQELYLQSFQMLLVGYTTARAGAASHGHMSFWTLQSLSNIGLRVFTASDSPGMKRTIDSRLWDAVTIDDSVVPEFTTCNLERKYELEVLMGWQCQNGDHAGRVLFVQARNPVRISSGMQRSKHGETPRVLAKDDLMATTGSKTACFSQNGESRRIYEEVPGPPSYDEAIRTNAENGLKKI</sequence>
<evidence type="ECO:0000313" key="1">
    <source>
        <dbReference type="EMBL" id="KAJ8113730.1"/>
    </source>
</evidence>
<organism evidence="1 2">
    <name type="scientific">Boeremia exigua</name>
    <dbReference type="NCBI Taxonomy" id="749465"/>
    <lineage>
        <taxon>Eukaryota</taxon>
        <taxon>Fungi</taxon>
        <taxon>Dikarya</taxon>
        <taxon>Ascomycota</taxon>
        <taxon>Pezizomycotina</taxon>
        <taxon>Dothideomycetes</taxon>
        <taxon>Pleosporomycetidae</taxon>
        <taxon>Pleosporales</taxon>
        <taxon>Pleosporineae</taxon>
        <taxon>Didymellaceae</taxon>
        <taxon>Boeremia</taxon>
    </lineage>
</organism>
<proteinExistence type="predicted"/>
<keyword evidence="2" id="KW-1185">Reference proteome</keyword>
<evidence type="ECO:0000313" key="2">
    <source>
        <dbReference type="Proteomes" id="UP001153331"/>
    </source>
</evidence>
<accession>A0ACC2IEU4</accession>
<comment type="caution">
    <text evidence="1">The sequence shown here is derived from an EMBL/GenBank/DDBJ whole genome shotgun (WGS) entry which is preliminary data.</text>
</comment>
<dbReference type="Proteomes" id="UP001153331">
    <property type="component" value="Unassembled WGS sequence"/>
</dbReference>
<gene>
    <name evidence="1" type="ORF">OPT61_g4206</name>
</gene>
<dbReference type="EMBL" id="JAPHNI010000234">
    <property type="protein sequence ID" value="KAJ8113730.1"/>
    <property type="molecule type" value="Genomic_DNA"/>
</dbReference>
<protein>
    <submittedName>
        <fullName evidence="1">Uncharacterized protein</fullName>
    </submittedName>
</protein>